<gene>
    <name evidence="1" type="ORF">OPT61_g7092</name>
</gene>
<sequence length="444" mass="50570">MIANFTSHQPVGDASWQQTLLFPNNSRTKLKDTRWIPPAFLDSTGSLAAIDLQTRTRFNLQDKMHSLQQQGFAPSAVSGRWSHSPVTSYGIHSELRGHTPATFVAPSHPNSNLFTSTQTILPHTASQTDLHATHRPRSYTSHRNIEHQRWMQQSQYQMLTQQQQQQREYMNQHYRSQQARGHAVPQYHSQAYHLHAAGDQLQHMFQHQPPNSRPGYEARSLLSTQQSPLERSSPIVAPQIDSLATTHSHLQISVSSRAVSIAQSATELRTPEISQPQSSITSLTPQKPAPAADSTPRSTELSPRTSQPDLEVAVDAEAEDALRNKLAERTRREKQSNEETKQRAKRRREALMRDPGAIYHSYDEVLKCFPLGRGECPNPYFKGLLANQPPPDEPTSDLGRAIRYAKIHWQEYWELKDLDYVADKAKEELEMRREKRRRTSSFTA</sequence>
<reference evidence="1" key="1">
    <citation type="submission" date="2022-11" db="EMBL/GenBank/DDBJ databases">
        <title>Genome Sequence of Boeremia exigua.</title>
        <authorList>
            <person name="Buettner E."/>
        </authorList>
    </citation>
    <scope>NUCLEOTIDE SEQUENCE</scope>
    <source>
        <strain evidence="1">CU02</strain>
    </source>
</reference>
<organism evidence="1 2">
    <name type="scientific">Boeremia exigua</name>
    <dbReference type="NCBI Taxonomy" id="749465"/>
    <lineage>
        <taxon>Eukaryota</taxon>
        <taxon>Fungi</taxon>
        <taxon>Dikarya</taxon>
        <taxon>Ascomycota</taxon>
        <taxon>Pezizomycotina</taxon>
        <taxon>Dothideomycetes</taxon>
        <taxon>Pleosporomycetidae</taxon>
        <taxon>Pleosporales</taxon>
        <taxon>Pleosporineae</taxon>
        <taxon>Didymellaceae</taxon>
        <taxon>Boeremia</taxon>
    </lineage>
</organism>
<accession>A0ACC2I4K8</accession>
<comment type="caution">
    <text evidence="1">The sequence shown here is derived from an EMBL/GenBank/DDBJ whole genome shotgun (WGS) entry which is preliminary data.</text>
</comment>
<dbReference type="Proteomes" id="UP001153331">
    <property type="component" value="Unassembled WGS sequence"/>
</dbReference>
<evidence type="ECO:0000313" key="2">
    <source>
        <dbReference type="Proteomes" id="UP001153331"/>
    </source>
</evidence>
<evidence type="ECO:0000313" key="1">
    <source>
        <dbReference type="EMBL" id="KAJ8109928.1"/>
    </source>
</evidence>
<name>A0ACC2I4K8_9PLEO</name>
<protein>
    <submittedName>
        <fullName evidence="1">Uncharacterized protein</fullName>
    </submittedName>
</protein>
<proteinExistence type="predicted"/>
<dbReference type="EMBL" id="JAPHNI010000554">
    <property type="protein sequence ID" value="KAJ8109928.1"/>
    <property type="molecule type" value="Genomic_DNA"/>
</dbReference>
<keyword evidence="2" id="KW-1185">Reference proteome</keyword>